<name>A0A803MQZ8_CHEQI</name>
<dbReference type="Proteomes" id="UP000596660">
    <property type="component" value="Unplaced"/>
</dbReference>
<evidence type="ECO:0000256" key="1">
    <source>
        <dbReference type="ARBA" id="ARBA00022729"/>
    </source>
</evidence>
<dbReference type="EnsemblPlants" id="AUR62033699-RA">
    <property type="protein sequence ID" value="AUR62033699-RA:cds"/>
    <property type="gene ID" value="AUR62033699"/>
</dbReference>
<dbReference type="InterPro" id="IPR051343">
    <property type="entry name" value="G-type_lectin_kinases/EP1-like"/>
</dbReference>
<dbReference type="PANTHER" id="PTHR47976:SF108">
    <property type="entry name" value="G-TYPE LECTIN S-RECEPTOR-LIKE SERINE_THREONINE-PROTEIN KINASE LECRK1"/>
    <property type="match status" value="1"/>
</dbReference>
<proteinExistence type="predicted"/>
<keyword evidence="3" id="KW-1185">Reference proteome</keyword>
<accession>A0A803MQZ8</accession>
<protein>
    <submittedName>
        <fullName evidence="2">Uncharacterized protein</fullName>
    </submittedName>
</protein>
<reference evidence="2" key="2">
    <citation type="submission" date="2021-03" db="UniProtKB">
        <authorList>
            <consortium name="EnsemblPlants"/>
        </authorList>
    </citation>
    <scope>IDENTIFICATION</scope>
</reference>
<dbReference type="OMA" id="TTIWYAN"/>
<dbReference type="InterPro" id="IPR036426">
    <property type="entry name" value="Bulb-type_lectin_dom_sf"/>
</dbReference>
<dbReference type="SUPFAM" id="SSF51110">
    <property type="entry name" value="alpha-D-mannose-specific plant lectins"/>
    <property type="match status" value="1"/>
</dbReference>
<dbReference type="Gramene" id="AUR62033699-RA">
    <property type="protein sequence ID" value="AUR62033699-RA:cds"/>
    <property type="gene ID" value="AUR62033699"/>
</dbReference>
<sequence length="134" mass="14924">MWFVISAQSYNSITLGSSLIARDISLPWVSPSKDFAFGFQKIESGSFLLAIWFNKIPESTITCSANRDIPVPRGSKVELTTRSLILTDPSGREVWRARLLAGSSSRSDTCLYNYTRHWKLRADGSSVCCTLAKL</sequence>
<evidence type="ECO:0000313" key="2">
    <source>
        <dbReference type="EnsemblPlants" id="AUR62033699-RA:cds"/>
    </source>
</evidence>
<evidence type="ECO:0000313" key="3">
    <source>
        <dbReference type="Proteomes" id="UP000596660"/>
    </source>
</evidence>
<reference evidence="2" key="1">
    <citation type="journal article" date="2017" name="Nature">
        <title>The genome of Chenopodium quinoa.</title>
        <authorList>
            <person name="Jarvis D.E."/>
            <person name="Ho Y.S."/>
            <person name="Lightfoot D.J."/>
            <person name="Schmoeckel S.M."/>
            <person name="Li B."/>
            <person name="Borm T.J.A."/>
            <person name="Ohyanagi H."/>
            <person name="Mineta K."/>
            <person name="Michell C.T."/>
            <person name="Saber N."/>
            <person name="Kharbatia N.M."/>
            <person name="Rupper R.R."/>
            <person name="Sharp A.R."/>
            <person name="Dally N."/>
            <person name="Boughton B.A."/>
            <person name="Woo Y.H."/>
            <person name="Gao G."/>
            <person name="Schijlen E.G.W.M."/>
            <person name="Guo X."/>
            <person name="Momin A.A."/>
            <person name="Negrao S."/>
            <person name="Al-Babili S."/>
            <person name="Gehring C."/>
            <person name="Roessner U."/>
            <person name="Jung C."/>
            <person name="Murphy K."/>
            <person name="Arold S.T."/>
            <person name="Gojobori T."/>
            <person name="van der Linden C.G."/>
            <person name="van Loo E.N."/>
            <person name="Jellen E.N."/>
            <person name="Maughan P.J."/>
            <person name="Tester M."/>
        </authorList>
    </citation>
    <scope>NUCLEOTIDE SEQUENCE [LARGE SCALE GENOMIC DNA]</scope>
    <source>
        <strain evidence="2">cv. PI 614886</strain>
    </source>
</reference>
<keyword evidence="1" id="KW-0732">Signal</keyword>
<dbReference type="PANTHER" id="PTHR47976">
    <property type="entry name" value="G-TYPE LECTIN S-RECEPTOR-LIKE SERINE/THREONINE-PROTEIN KINASE SD2-5"/>
    <property type="match status" value="1"/>
</dbReference>
<organism evidence="2 3">
    <name type="scientific">Chenopodium quinoa</name>
    <name type="common">Quinoa</name>
    <dbReference type="NCBI Taxonomy" id="63459"/>
    <lineage>
        <taxon>Eukaryota</taxon>
        <taxon>Viridiplantae</taxon>
        <taxon>Streptophyta</taxon>
        <taxon>Embryophyta</taxon>
        <taxon>Tracheophyta</taxon>
        <taxon>Spermatophyta</taxon>
        <taxon>Magnoliopsida</taxon>
        <taxon>eudicotyledons</taxon>
        <taxon>Gunneridae</taxon>
        <taxon>Pentapetalae</taxon>
        <taxon>Caryophyllales</taxon>
        <taxon>Chenopodiaceae</taxon>
        <taxon>Chenopodioideae</taxon>
        <taxon>Atripliceae</taxon>
        <taxon>Chenopodium</taxon>
    </lineage>
</organism>
<dbReference type="AlphaFoldDB" id="A0A803MQZ8"/>